<dbReference type="EMBL" id="LSDN01000028">
    <property type="protein sequence ID" value="KXB79354.1"/>
    <property type="molecule type" value="Genomic_DNA"/>
</dbReference>
<dbReference type="InterPro" id="IPR027624">
    <property type="entry name" value="TOMM_cyclo_SagD"/>
</dbReference>
<dbReference type="Gene3D" id="3.30.1330.230">
    <property type="match status" value="1"/>
</dbReference>
<protein>
    <submittedName>
        <fullName evidence="2">YcaO-like family protein</fullName>
    </submittedName>
</protein>
<reference evidence="2 3" key="1">
    <citation type="submission" date="2016-01" db="EMBL/GenBank/DDBJ databases">
        <authorList>
            <person name="Mitreva M."/>
            <person name="Pepin K.H."/>
            <person name="Mihindukulasuriya K.A."/>
            <person name="Fulton R."/>
            <person name="Fronick C."/>
            <person name="O'Laughlin M."/>
            <person name="Miner T."/>
            <person name="Herter B."/>
            <person name="Rosa B.A."/>
            <person name="Cordes M."/>
            <person name="Tomlinson C."/>
            <person name="Wollam A."/>
            <person name="Palsikar V.B."/>
            <person name="Mardis E.R."/>
            <person name="Wilson R.K."/>
        </authorList>
    </citation>
    <scope>NUCLEOTIDE SEQUENCE [LARGE SCALE GENOMIC DNA]</scope>
    <source>
        <strain evidence="2 3">DNF00696</strain>
    </source>
</reference>
<dbReference type="PROSITE" id="PS51664">
    <property type="entry name" value="YCAO"/>
    <property type="match status" value="1"/>
</dbReference>
<accession>A0AB34WXB1</accession>
<feature type="domain" description="YcaO" evidence="1">
    <location>
        <begin position="340"/>
        <end position="736"/>
    </location>
</feature>
<dbReference type="Gene3D" id="3.30.160.660">
    <property type="match status" value="1"/>
</dbReference>
<proteinExistence type="predicted"/>
<gene>
    <name evidence="2" type="ORF">HMPREF1862_01977</name>
</gene>
<dbReference type="InterPro" id="IPR003776">
    <property type="entry name" value="YcaO-like_dom"/>
</dbReference>
<dbReference type="Proteomes" id="UP000070572">
    <property type="component" value="Unassembled WGS sequence"/>
</dbReference>
<dbReference type="NCBIfam" id="TIGR03604">
    <property type="entry name" value="TOMM_cyclo_SagD"/>
    <property type="match status" value="1"/>
</dbReference>
<dbReference type="Pfam" id="PF02624">
    <property type="entry name" value="YcaO"/>
    <property type="match status" value="1"/>
</dbReference>
<name>A0AB34WXB1_9ACTO</name>
<evidence type="ECO:0000313" key="2">
    <source>
        <dbReference type="EMBL" id="KXB79354.1"/>
    </source>
</evidence>
<dbReference type="PANTHER" id="PTHR37809:SF1">
    <property type="entry name" value="RIBOSOMAL PROTEIN S12 METHYLTHIOTRANSFERASE ACCESSORY FACTOR YCAO"/>
    <property type="match status" value="1"/>
</dbReference>
<sequence>MWKICAQVRPLDTNRCVLTCADGRDLVLSTDVNSIVRVLDAAQDVQSTHPLGTPLKKALEKHSCFINTHDLVSQTPDPQSKANAEVIVCGDPTIARLITSELQKIDVPARLSSQSVRECAYQVFNRGALVVCRGDEPAPVFAQTIEDNLGLNISVITVDHTPDQLLVGPAVLKGQGATYSDSLARLAGNAVNSAVFQAKMGSPVWGSFLPRLGAATNMGHKAAELIKAITRNEIDNQKSTPLDTIWAISLDGELEVHAVLPTNFMMGPQPKSPIHPPTFVVDKCYGIVKELTRVHHSAYMPPTLHTTQARTCDLRRTSTYINTVFCQGSTLIPNELGEAEKEAQIHDTELAAIGESVERYCSNLIDLKPVLHGSYRELTRKGYPLLHPEELVLFSANQYQHPGFPFVPLTPDLPVGWVEGTYYENEEPVFVPASLVYVNWYTNQYRQEPKVNFPAFAGVAAGTSSEQAILSGISEIIERHATMVWWLNTQPLPHLKLPQKYLDLFSGTKEPLRPALINLDNTFNIPVLAGVVHNDVSKLVHVGFSCRSSVEQGALKAWSEALTLQEGAHDLANPEGAHWTAIRKGLLPGRSYKKWRRDRRYLDDFREDLKDVDDLLIQQEVFLDPRAVDRVKPLLDIPATRSISSVPQLKDSQLASYIERIHARGMQVITVDITSRDVASCGLHVIRTLIPGTIGNTPAAFPYLGRNMVAEEAVRLGWVDSPRPEGSMNPFPMPHA</sequence>
<dbReference type="AlphaFoldDB" id="A0AB34WXB1"/>
<dbReference type="PANTHER" id="PTHR37809">
    <property type="entry name" value="RIBOSOMAL PROTEIN S12 METHYLTHIOTRANSFERASE ACCESSORY FACTOR YCAO"/>
    <property type="match status" value="1"/>
</dbReference>
<dbReference type="Gene3D" id="3.40.50.720">
    <property type="entry name" value="NAD(P)-binding Rossmann-like Domain"/>
    <property type="match status" value="1"/>
</dbReference>
<dbReference type="Gene3D" id="3.30.40.250">
    <property type="match status" value="1"/>
</dbReference>
<organism evidence="2 3">
    <name type="scientific">Varibaculum cambriense</name>
    <dbReference type="NCBI Taxonomy" id="184870"/>
    <lineage>
        <taxon>Bacteria</taxon>
        <taxon>Bacillati</taxon>
        <taxon>Actinomycetota</taxon>
        <taxon>Actinomycetes</taxon>
        <taxon>Actinomycetales</taxon>
        <taxon>Actinomycetaceae</taxon>
        <taxon>Varibaculum</taxon>
    </lineage>
</organism>
<evidence type="ECO:0000313" key="3">
    <source>
        <dbReference type="Proteomes" id="UP000070572"/>
    </source>
</evidence>
<comment type="caution">
    <text evidence="2">The sequence shown here is derived from an EMBL/GenBank/DDBJ whole genome shotgun (WGS) entry which is preliminary data.</text>
</comment>
<evidence type="ECO:0000259" key="1">
    <source>
        <dbReference type="PROSITE" id="PS51664"/>
    </source>
</evidence>